<keyword evidence="1" id="KW-0808">Transferase</keyword>
<keyword evidence="2" id="KW-1185">Reference proteome</keyword>
<dbReference type="OrthoDB" id="240921at2"/>
<comment type="caution">
    <text evidence="1">The sequence shown here is derived from an EMBL/GenBank/DDBJ whole genome shotgun (WGS) entry which is preliminary data.</text>
</comment>
<dbReference type="SUPFAM" id="SSF55729">
    <property type="entry name" value="Acyl-CoA N-acyltransferases (Nat)"/>
    <property type="match status" value="1"/>
</dbReference>
<reference evidence="1 2" key="1">
    <citation type="submission" date="2019-03" db="EMBL/GenBank/DDBJ databases">
        <title>Genomic Encyclopedia of Type Strains, Phase IV (KMG-IV): sequencing the most valuable type-strain genomes for metagenomic binning, comparative biology and taxonomic classification.</title>
        <authorList>
            <person name="Goeker M."/>
        </authorList>
    </citation>
    <scope>NUCLEOTIDE SEQUENCE [LARGE SCALE GENOMIC DNA]</scope>
    <source>
        <strain evidence="1 2">DSM 25488</strain>
    </source>
</reference>
<dbReference type="EMBL" id="SNZB01000003">
    <property type="protein sequence ID" value="TDR20506.1"/>
    <property type="molecule type" value="Genomic_DNA"/>
</dbReference>
<dbReference type="RefSeq" id="WP_099018348.1">
    <property type="nucleotide sequence ID" value="NZ_NIHB01000001.1"/>
</dbReference>
<name>A0A4R6XLR0_9GAMM</name>
<dbReference type="Gene3D" id="3.40.630.30">
    <property type="match status" value="1"/>
</dbReference>
<dbReference type="GO" id="GO:0016740">
    <property type="term" value="F:transferase activity"/>
    <property type="evidence" value="ECO:0007669"/>
    <property type="project" value="UniProtKB-KW"/>
</dbReference>
<organism evidence="1 2">
    <name type="scientific">Marinicella litoralis</name>
    <dbReference type="NCBI Taxonomy" id="644220"/>
    <lineage>
        <taxon>Bacteria</taxon>
        <taxon>Pseudomonadati</taxon>
        <taxon>Pseudomonadota</taxon>
        <taxon>Gammaproteobacteria</taxon>
        <taxon>Lysobacterales</taxon>
        <taxon>Marinicellaceae</taxon>
        <taxon>Marinicella</taxon>
    </lineage>
</organism>
<dbReference type="AlphaFoldDB" id="A0A4R6XLR0"/>
<accession>A0A4R6XLR0</accession>
<sequence length="399" mass="45530">MNIIDQVKDKLHRHQERHSESGYRFVFADSIAFINANDWDWVAKHHSVFLSRRYLAAIEGCSPENTEQRYAMAYNQQNQPVVIVACQVAQIGGEQLTQESGKLTEKIRKSYQERVLVCGNLVSSGLHGVGFALNFDPEKAWRIAAEILYKIRRAEKLSGKIDFVMIKDIKKPLLKPSEVLERYSYRRIQTDPDMVLELGDAVSTFDDYLALLTTKYRGRIKKIIKTLEQAELRCEKLMLDESSDDKVHGLYLQVEAKSATRMATLPKGYFLALQQALGEDFCCYGITSSEGLVGFVSVVKDGKEAVAYYVGLDYQVNQKLPIYFRLLQLVVETAIDWGCEKVLFGRTALEPKASLGAEPVEEFVWARHRVPVVNFMIRKLFRNVPFDIAPERSVKKKQS</sequence>
<gene>
    <name evidence="1" type="ORF">C8D91_1480</name>
</gene>
<dbReference type="InterPro" id="IPR016181">
    <property type="entry name" value="Acyl_CoA_acyltransferase"/>
</dbReference>
<proteinExistence type="predicted"/>
<evidence type="ECO:0000313" key="1">
    <source>
        <dbReference type="EMBL" id="TDR20506.1"/>
    </source>
</evidence>
<evidence type="ECO:0000313" key="2">
    <source>
        <dbReference type="Proteomes" id="UP000295724"/>
    </source>
</evidence>
<protein>
    <submittedName>
        <fullName evidence="1">Acetyltransferase (GNAT) family protein</fullName>
    </submittedName>
</protein>
<dbReference type="Proteomes" id="UP000295724">
    <property type="component" value="Unassembled WGS sequence"/>
</dbReference>